<feature type="domain" description="LTD" evidence="2">
    <location>
        <begin position="1050"/>
        <end position="1219"/>
    </location>
</feature>
<evidence type="ECO:0000313" key="3">
    <source>
        <dbReference type="EMBL" id="MFC4639493.1"/>
    </source>
</evidence>
<feature type="chain" id="PRO_5045692076" evidence="1">
    <location>
        <begin position="25"/>
        <end position="1238"/>
    </location>
</feature>
<dbReference type="Gene3D" id="3.60.10.10">
    <property type="entry name" value="Endonuclease/exonuclease/phosphatase"/>
    <property type="match status" value="1"/>
</dbReference>
<reference evidence="4" key="1">
    <citation type="journal article" date="2019" name="Int. J. Syst. Evol. Microbiol.">
        <title>The Global Catalogue of Microorganisms (GCM) 10K type strain sequencing project: providing services to taxonomists for standard genome sequencing and annotation.</title>
        <authorList>
            <consortium name="The Broad Institute Genomics Platform"/>
            <consortium name="The Broad Institute Genome Sequencing Center for Infectious Disease"/>
            <person name="Wu L."/>
            <person name="Ma J."/>
        </authorList>
    </citation>
    <scope>NUCLEOTIDE SEQUENCE [LARGE SCALE GENOMIC DNA]</scope>
    <source>
        <strain evidence="4">CCUG 55995</strain>
    </source>
</reference>
<gene>
    <name evidence="3" type="ORF">ACFO0D_14235</name>
</gene>
<keyword evidence="3" id="KW-0378">Hydrolase</keyword>
<dbReference type="InterPro" id="IPR036415">
    <property type="entry name" value="Lamin_tail_dom_sf"/>
</dbReference>
<dbReference type="GO" id="GO:0004519">
    <property type="term" value="F:endonuclease activity"/>
    <property type="evidence" value="ECO:0007669"/>
    <property type="project" value="UniProtKB-KW"/>
</dbReference>
<dbReference type="PANTHER" id="PTHR42834:SF1">
    <property type="entry name" value="ENDONUCLEASE_EXONUCLEASE_PHOSPHATASE FAMILY PROTEIN (AFU_ORTHOLOGUE AFUA_3G09210)"/>
    <property type="match status" value="1"/>
</dbReference>
<dbReference type="InterPro" id="IPR047971">
    <property type="entry name" value="ExeM-like"/>
</dbReference>
<comment type="caution">
    <text evidence="3">The sequence shown here is derived from an EMBL/GenBank/DDBJ whole genome shotgun (WGS) entry which is preliminary data.</text>
</comment>
<keyword evidence="4" id="KW-1185">Reference proteome</keyword>
<organism evidence="3 4">
    <name type="scientific">Deinococcus hohokamensis</name>
    <dbReference type="NCBI Taxonomy" id="309883"/>
    <lineage>
        <taxon>Bacteria</taxon>
        <taxon>Thermotogati</taxon>
        <taxon>Deinococcota</taxon>
        <taxon>Deinococci</taxon>
        <taxon>Deinococcales</taxon>
        <taxon>Deinococcaceae</taxon>
        <taxon>Deinococcus</taxon>
    </lineage>
</organism>
<evidence type="ECO:0000313" key="4">
    <source>
        <dbReference type="Proteomes" id="UP001595952"/>
    </source>
</evidence>
<accession>A0ABV9IB22</accession>
<dbReference type="NCBIfam" id="NF033681">
    <property type="entry name" value="ExeM_NucH_DNase"/>
    <property type="match status" value="1"/>
</dbReference>
<dbReference type="PANTHER" id="PTHR42834">
    <property type="entry name" value="ENDONUCLEASE/EXONUCLEASE/PHOSPHATASE FAMILY PROTEIN (AFU_ORTHOLOGUE AFUA_3G09210)"/>
    <property type="match status" value="1"/>
</dbReference>
<dbReference type="PROSITE" id="PS51841">
    <property type="entry name" value="LTD"/>
    <property type="match status" value="1"/>
</dbReference>
<feature type="signal peptide" evidence="1">
    <location>
        <begin position="1"/>
        <end position="24"/>
    </location>
</feature>
<dbReference type="InterPro" id="IPR036691">
    <property type="entry name" value="Endo/exonu/phosph_ase_sf"/>
</dbReference>
<dbReference type="EMBL" id="JBHSEI010000010">
    <property type="protein sequence ID" value="MFC4639493.1"/>
    <property type="molecule type" value="Genomic_DNA"/>
</dbReference>
<keyword evidence="3" id="KW-0255">Endonuclease</keyword>
<keyword evidence="1" id="KW-0732">Signal</keyword>
<keyword evidence="3" id="KW-0540">Nuclease</keyword>
<dbReference type="InterPro" id="IPR001322">
    <property type="entry name" value="Lamin_tail_dom"/>
</dbReference>
<dbReference type="Pfam" id="PF00932">
    <property type="entry name" value="LTD"/>
    <property type="match status" value="1"/>
</dbReference>
<proteinExistence type="predicted"/>
<dbReference type="SUPFAM" id="SSF74853">
    <property type="entry name" value="Lamin A/C globular tail domain"/>
    <property type="match status" value="1"/>
</dbReference>
<evidence type="ECO:0000256" key="1">
    <source>
        <dbReference type="SAM" id="SignalP"/>
    </source>
</evidence>
<dbReference type="PROSITE" id="PS51257">
    <property type="entry name" value="PROKAR_LIPOPROTEIN"/>
    <property type="match status" value="1"/>
</dbReference>
<sequence length="1238" mass="126675">MTSKSFSRALILCGLIALSGCGQPATTPGSAVPPVAGAPTRAPLASLGVYELSMNEGRGSSALAAVRPAGGLSAQATEVGGLSFRMVSMSNVRDTASGVIHMTAAFEVTNNSGADLSAPAFIPLDTEGAGATTSTTPFVNIRYADGRDASAVADQMSVEVSHTTSGGAVVPDPNATPLISGLNTGDIQVPLSEGRMQAGISHSGWQTPAIPNGGKQVVTFAARVPMAGTDPSRDDAYSFKLVFTVADNPGTLALTNIAEVQGSTPSGDAASPLSGTQKTVEGVVTSVHTENVTGSLKGFYLQEEGIDADRDGNTSDGVFVYCNADCPADLKAGERVRVTGSVSEFGGATQITTTSAQLVRLVAAVALPPVQTLSLPLDYGARERLESMRVSTSGVVTNNFTLGRGASFDIADSRIMNFTQLNAPSQTGNAAYQAAAKNRYIRIDDGTRRQNPDPEIFARNGQPLSAANTLRGGDTVTVTGVLGYSNDGWSGSGSLETYRIHTTQAGISITGTNPRLAAPEEVGGSVRVGSMNVLNYFTTLVTSNTGCTPNGVDAANSRGANNCDEFLRQQTKIVKAITGLNPDVLGVLEMQNDFDKGANSSIAQLVSALNAQAGAGTYAYINPGAKVGTDAISVAMIYKPSAVTPVGNLAILNNSFDSKYADTCNRPTLAHTFQSNANGGRFTAVMMHLKSKGSACAATNDADMGDGQGNGYIARRNAATAIVNWLATNPTGIVEDDRILLGDYNAYAMEEPLTILAAGGYGNLFDKNVYSYQFDGQWGSLDQALASSSLQAQVAGQTKWHINADEPTVLDYNLEFKTAGQVSSFYAPDPFRSSDHDPILVGMNLTAQTPIVVNQSSTSLTPAGASGNVNLGSTATQTFTTSSTNVSSDLAVSTQLSKTDGAPAETNPVVTAPATAAANGTFDVSLATTSSTTPGAYRVTVNTASGTASASATYDVNVNGIVLTKPGNLSYTSGDAGGATTSASATTFGTGNVTYTATATGADTPPTLTVTAGTPSGNTTPLTIAATGGSAGSYTATLVATGANGQSASTTFTVTISNTGVGKLVISEFRFRGPSGGNDEFYELHNIGTAPITVTGWKIQGMSSSSTAFSDKATLGAVTIPAGGFYLVTNSGTGGYSGSVTGDMTFTSGTSDNRALRIVDANGTVYDLVGFAGGAVCENSCIANGPTSGVTTQISWARRVVNGQIVDTDNNAMDFVYRDGTAEVANPQNSTAKFAGNN</sequence>
<dbReference type="SUPFAM" id="SSF56219">
    <property type="entry name" value="DNase I-like"/>
    <property type="match status" value="1"/>
</dbReference>
<evidence type="ECO:0000259" key="2">
    <source>
        <dbReference type="PROSITE" id="PS51841"/>
    </source>
</evidence>
<dbReference type="Proteomes" id="UP001595952">
    <property type="component" value="Unassembled WGS sequence"/>
</dbReference>
<protein>
    <submittedName>
        <fullName evidence="3">ExeM/NucH family extracellular endonuclease</fullName>
    </submittedName>
</protein>
<name>A0ABV9IB22_9DEIO</name>
<dbReference type="CDD" id="cd10283">
    <property type="entry name" value="MnuA_DNase1-like"/>
    <property type="match status" value="1"/>
</dbReference>
<dbReference type="RefSeq" id="WP_380062480.1">
    <property type="nucleotide sequence ID" value="NZ_JBHSEI010000010.1"/>
</dbReference>
<dbReference type="CDD" id="cd04486">
    <property type="entry name" value="YhcR_OBF_like"/>
    <property type="match status" value="1"/>
</dbReference>